<dbReference type="Gene3D" id="2.60.120.1440">
    <property type="match status" value="1"/>
</dbReference>
<dbReference type="PANTHER" id="PTHR30273">
    <property type="entry name" value="PERIPLASMIC SIGNAL SENSOR AND SIGMA FACTOR ACTIVATOR FECR-RELATED"/>
    <property type="match status" value="1"/>
</dbReference>
<dbReference type="InterPro" id="IPR012373">
    <property type="entry name" value="Ferrdict_sens_TM"/>
</dbReference>
<comment type="caution">
    <text evidence="5">The sequence shown here is derived from an EMBL/GenBank/DDBJ whole genome shotgun (WGS) entry which is preliminary data.</text>
</comment>
<feature type="domain" description="FecR N-terminal" evidence="4">
    <location>
        <begin position="11"/>
        <end position="50"/>
    </location>
</feature>
<dbReference type="EMBL" id="JAGMWN010000008">
    <property type="protein sequence ID" value="MBP5858408.1"/>
    <property type="molecule type" value="Genomic_DNA"/>
</dbReference>
<dbReference type="PANTHER" id="PTHR30273:SF2">
    <property type="entry name" value="PROTEIN FECR"/>
    <property type="match status" value="1"/>
</dbReference>
<keyword evidence="2" id="KW-0812">Transmembrane</keyword>
<accession>A0A8J7SP48</accession>
<gene>
    <name evidence="5" type="ORF">KAJ83_15410</name>
</gene>
<feature type="compositionally biased region" description="Basic and acidic residues" evidence="1">
    <location>
        <begin position="65"/>
        <end position="77"/>
    </location>
</feature>
<reference evidence="5" key="1">
    <citation type="submission" date="2021-04" db="EMBL/GenBank/DDBJ databases">
        <authorList>
            <person name="Zhang D.-C."/>
        </authorList>
    </citation>
    <scope>NUCLEOTIDE SEQUENCE</scope>
    <source>
        <strain evidence="5">CGMCC 1.15697</strain>
    </source>
</reference>
<evidence type="ECO:0000256" key="1">
    <source>
        <dbReference type="SAM" id="MobiDB-lite"/>
    </source>
</evidence>
<dbReference type="Proteomes" id="UP000672602">
    <property type="component" value="Unassembled WGS sequence"/>
</dbReference>
<dbReference type="Pfam" id="PF16220">
    <property type="entry name" value="DUF4880"/>
    <property type="match status" value="1"/>
</dbReference>
<name>A0A8J7SP48_9PROT</name>
<proteinExistence type="predicted"/>
<keyword evidence="2" id="KW-0472">Membrane</keyword>
<protein>
    <submittedName>
        <fullName evidence="5">FecR domain-containing protein</fullName>
    </submittedName>
</protein>
<feature type="region of interest" description="Disordered" evidence="1">
    <location>
        <begin position="65"/>
        <end position="104"/>
    </location>
</feature>
<dbReference type="AlphaFoldDB" id="A0A8J7SP48"/>
<evidence type="ECO:0000313" key="5">
    <source>
        <dbReference type="EMBL" id="MBP5858408.1"/>
    </source>
</evidence>
<sequence>MTGDPREPGSAAEWMAALIETPEDPEQLARFEAWRDRAPENARAWREMTRAYVVLGHVEPRYADRWGDRGTDGEREPVPLPTEAASRPRRVRAGTSHARSGRGRRHGRIAAAVAACACLLLAAVLVAPGGTSFPDADHATARAEIGRIVLPDGSLLHLAPESAVDIAYEDARRTVRLIEGRAFLEVEADPARPFLVEAEGLSTRVLGTAFEVHHHGSRASVAVREGTVAVRAGQGEWSLSAGEWARRLADGSVTRGRMAADQVAAWVDGRLVAKDLSVEELVEEVAHYYRGTILVRGETLSEQPVTGVFDLTDPAGAVSAIAAGQDAFVLDLSPIALVVLGE</sequence>
<dbReference type="RefSeq" id="WP_210683000.1">
    <property type="nucleotide sequence ID" value="NZ_JAGMWN010000008.1"/>
</dbReference>
<evidence type="ECO:0000259" key="4">
    <source>
        <dbReference type="Pfam" id="PF16220"/>
    </source>
</evidence>
<feature type="transmembrane region" description="Helical" evidence="2">
    <location>
        <begin position="109"/>
        <end position="127"/>
    </location>
</feature>
<keyword evidence="2" id="KW-1133">Transmembrane helix</keyword>
<dbReference type="InterPro" id="IPR032623">
    <property type="entry name" value="FecR_N"/>
</dbReference>
<evidence type="ECO:0000313" key="6">
    <source>
        <dbReference type="Proteomes" id="UP000672602"/>
    </source>
</evidence>
<dbReference type="GO" id="GO:0016989">
    <property type="term" value="F:sigma factor antagonist activity"/>
    <property type="evidence" value="ECO:0007669"/>
    <property type="project" value="TreeGrafter"/>
</dbReference>
<dbReference type="InterPro" id="IPR006860">
    <property type="entry name" value="FecR"/>
</dbReference>
<evidence type="ECO:0000256" key="2">
    <source>
        <dbReference type="SAM" id="Phobius"/>
    </source>
</evidence>
<dbReference type="Pfam" id="PF04773">
    <property type="entry name" value="FecR"/>
    <property type="match status" value="1"/>
</dbReference>
<keyword evidence="6" id="KW-1185">Reference proteome</keyword>
<feature type="domain" description="FecR protein" evidence="3">
    <location>
        <begin position="137"/>
        <end position="228"/>
    </location>
</feature>
<organism evidence="5 6">
    <name type="scientific">Marivibrio halodurans</name>
    <dbReference type="NCBI Taxonomy" id="2039722"/>
    <lineage>
        <taxon>Bacteria</taxon>
        <taxon>Pseudomonadati</taxon>
        <taxon>Pseudomonadota</taxon>
        <taxon>Alphaproteobacteria</taxon>
        <taxon>Rhodospirillales</taxon>
        <taxon>Rhodospirillaceae</taxon>
        <taxon>Marivibrio</taxon>
    </lineage>
</organism>
<dbReference type="PIRSF" id="PIRSF018266">
    <property type="entry name" value="FecR"/>
    <property type="match status" value="1"/>
</dbReference>
<evidence type="ECO:0000259" key="3">
    <source>
        <dbReference type="Pfam" id="PF04773"/>
    </source>
</evidence>